<protein>
    <submittedName>
        <fullName evidence="1">Uncharacterized protein</fullName>
    </submittedName>
</protein>
<dbReference type="EMBL" id="CP020809">
    <property type="protein sequence ID" value="ART67276.1"/>
    <property type="molecule type" value="Genomic_DNA"/>
</dbReference>
<evidence type="ECO:0000313" key="2">
    <source>
        <dbReference type="Proteomes" id="UP000195331"/>
    </source>
</evidence>
<dbReference type="AlphaFoldDB" id="A0A1Y0BWJ8"/>
<organism evidence="1 2">
    <name type="scientific">Mycobacterium dioxanotrophicus</name>
    <dbReference type="NCBI Taxonomy" id="482462"/>
    <lineage>
        <taxon>Bacteria</taxon>
        <taxon>Bacillati</taxon>
        <taxon>Actinomycetota</taxon>
        <taxon>Actinomycetes</taxon>
        <taxon>Mycobacteriales</taxon>
        <taxon>Mycobacteriaceae</taxon>
        <taxon>Mycobacterium</taxon>
    </lineage>
</organism>
<accession>A0A1Y0BWJ8</accession>
<dbReference type="Proteomes" id="UP000195331">
    <property type="component" value="Chromosome"/>
</dbReference>
<name>A0A1Y0BWJ8_9MYCO</name>
<evidence type="ECO:0000313" key="1">
    <source>
        <dbReference type="EMBL" id="ART67276.1"/>
    </source>
</evidence>
<reference evidence="1 2" key="1">
    <citation type="submission" date="2017-04" db="EMBL/GenBank/DDBJ databases">
        <title>Whole Genome Sequence of 1,4-Dioxane Degrading Bacterium Mycobacterium dioxanotrophicus PH-06.</title>
        <authorList>
            <person name="He Y."/>
        </authorList>
    </citation>
    <scope>NUCLEOTIDE SEQUENCE [LARGE SCALE GENOMIC DNA]</scope>
    <source>
        <strain evidence="1 2">PH-06</strain>
    </source>
</reference>
<gene>
    <name evidence="1" type="ORF">BTO20_00350</name>
</gene>
<proteinExistence type="predicted"/>
<keyword evidence="2" id="KW-1185">Reference proteome</keyword>
<dbReference type="KEGG" id="mdx:BTO20_00350"/>
<sequence>MSPTYLTLVVAALDVTTKQVRNLLVGRIRCGGLHPVVAGDPGDTHHPRHPLVVDPPDIGHAVVELGGQLGGLVSGYSRLPAATHRQQSQ</sequence>